<dbReference type="InterPro" id="IPR029044">
    <property type="entry name" value="Nucleotide-diphossugar_trans"/>
</dbReference>
<comment type="caution">
    <text evidence="1">The sequence shown here is derived from an EMBL/GenBank/DDBJ whole genome shotgun (WGS) entry which is preliminary data.</text>
</comment>
<dbReference type="Gene3D" id="3.90.550.10">
    <property type="entry name" value="Spore Coat Polysaccharide Biosynthesis Protein SpsA, Chain A"/>
    <property type="match status" value="1"/>
</dbReference>
<accession>A0A431ECH0</accession>
<dbReference type="EMBL" id="PRBV01000009">
    <property type="protein sequence ID" value="RTJ78943.1"/>
    <property type="molecule type" value="Genomic_DNA"/>
</dbReference>
<evidence type="ECO:0000313" key="1">
    <source>
        <dbReference type="EMBL" id="RTJ78943.1"/>
    </source>
</evidence>
<sequence>MELKFKNIYFSNNIKRINTVNADFIDIVCCADHNYLPMTFVFLQSLIKNKYIKSKYRVYILLDGKLDHTKVKFNEEFKMIDNNTYIYVIIM</sequence>
<reference evidence="1 2" key="1">
    <citation type="journal article" date="2019" name="Appl. Environ. Microbiol.">
        <title>Population genetics and characterization of Campylobacter jejuni isolates in western jackdaws and game birds in Finland.</title>
        <authorList>
            <person name="Kovanen S."/>
            <person name="Rossi M."/>
            <person name="Pohja-Mykra M."/>
            <person name="Nieminen T."/>
            <person name="Raunio-Saarnisto M."/>
            <person name="Sauvala M."/>
            <person name="Fredriksson-Ahomaa M."/>
            <person name="Hanninen M.L."/>
            <person name="Kivisto R."/>
        </authorList>
    </citation>
    <scope>NUCLEOTIDE SEQUENCE [LARGE SCALE GENOMIC DNA]</scope>
    <source>
        <strain evidence="1 2">CB313</strain>
    </source>
</reference>
<dbReference type="AlphaFoldDB" id="A0A431ECH0"/>
<evidence type="ECO:0000313" key="2">
    <source>
        <dbReference type="Proteomes" id="UP000288507"/>
    </source>
</evidence>
<dbReference type="SUPFAM" id="SSF53448">
    <property type="entry name" value="Nucleotide-diphospho-sugar transferases"/>
    <property type="match status" value="1"/>
</dbReference>
<name>A0A431ECH0_CAMJU</name>
<organism evidence="1 2">
    <name type="scientific">Campylobacter jejuni</name>
    <dbReference type="NCBI Taxonomy" id="197"/>
    <lineage>
        <taxon>Bacteria</taxon>
        <taxon>Pseudomonadati</taxon>
        <taxon>Campylobacterota</taxon>
        <taxon>Epsilonproteobacteria</taxon>
        <taxon>Campylobacterales</taxon>
        <taxon>Campylobacteraceae</taxon>
        <taxon>Campylobacter</taxon>
    </lineage>
</organism>
<protein>
    <submittedName>
        <fullName evidence="1">Uncharacterized protein</fullName>
    </submittedName>
</protein>
<proteinExistence type="predicted"/>
<gene>
    <name evidence="1" type="ORF">C3H57_06415</name>
</gene>
<dbReference type="Proteomes" id="UP000288507">
    <property type="component" value="Unassembled WGS sequence"/>
</dbReference>